<dbReference type="PANTHER" id="PTHR33052">
    <property type="entry name" value="DUF4228 DOMAIN PROTEIN-RELATED"/>
    <property type="match status" value="1"/>
</dbReference>
<protein>
    <submittedName>
        <fullName evidence="2">Uncharacterized protein</fullName>
    </submittedName>
</protein>
<evidence type="ECO:0000313" key="2">
    <source>
        <dbReference type="EMBL" id="KAL3694047.1"/>
    </source>
</evidence>
<dbReference type="Pfam" id="PF14009">
    <property type="entry name" value="PADRE"/>
    <property type="match status" value="1"/>
</dbReference>
<gene>
    <name evidence="2" type="ORF">R1sor_007698</name>
</gene>
<comment type="caution">
    <text evidence="2">The sequence shown here is derived from an EMBL/GenBank/DDBJ whole genome shotgun (WGS) entry which is preliminary data.</text>
</comment>
<organism evidence="2 3">
    <name type="scientific">Riccia sorocarpa</name>
    <dbReference type="NCBI Taxonomy" id="122646"/>
    <lineage>
        <taxon>Eukaryota</taxon>
        <taxon>Viridiplantae</taxon>
        <taxon>Streptophyta</taxon>
        <taxon>Embryophyta</taxon>
        <taxon>Marchantiophyta</taxon>
        <taxon>Marchantiopsida</taxon>
        <taxon>Marchantiidae</taxon>
        <taxon>Marchantiales</taxon>
        <taxon>Ricciaceae</taxon>
        <taxon>Riccia</taxon>
    </lineage>
</organism>
<evidence type="ECO:0000313" key="3">
    <source>
        <dbReference type="Proteomes" id="UP001633002"/>
    </source>
</evidence>
<dbReference type="Proteomes" id="UP001633002">
    <property type="component" value="Unassembled WGS sequence"/>
</dbReference>
<feature type="compositionally biased region" description="Low complexity" evidence="1">
    <location>
        <begin position="261"/>
        <end position="271"/>
    </location>
</feature>
<name>A0ABD3HUP0_9MARC</name>
<reference evidence="2 3" key="1">
    <citation type="submission" date="2024-09" db="EMBL/GenBank/DDBJ databases">
        <title>Chromosome-scale assembly of Riccia sorocarpa.</title>
        <authorList>
            <person name="Paukszto L."/>
        </authorList>
    </citation>
    <scope>NUCLEOTIDE SEQUENCE [LARGE SCALE GENOMIC DNA]</scope>
    <source>
        <strain evidence="2">LP-2024</strain>
        <tissue evidence="2">Aerial parts of the thallus</tissue>
    </source>
</reference>
<dbReference type="InterPro" id="IPR025322">
    <property type="entry name" value="PADRE_dom"/>
</dbReference>
<feature type="compositionally biased region" description="Low complexity" evidence="1">
    <location>
        <begin position="327"/>
        <end position="342"/>
    </location>
</feature>
<feature type="region of interest" description="Disordered" evidence="1">
    <location>
        <begin position="291"/>
        <end position="343"/>
    </location>
</feature>
<dbReference type="AlphaFoldDB" id="A0ABD3HUP0"/>
<accession>A0ABD3HUP0</accession>
<keyword evidence="3" id="KW-1185">Reference proteome</keyword>
<proteinExistence type="predicted"/>
<dbReference type="EMBL" id="JBJQOH010000003">
    <property type="protein sequence ID" value="KAL3694047.1"/>
    <property type="molecule type" value="Genomic_DNA"/>
</dbReference>
<feature type="region of interest" description="Disordered" evidence="1">
    <location>
        <begin position="241"/>
        <end position="271"/>
    </location>
</feature>
<sequence length="362" mass="39843">MELMIAENICYSCKLIELHLCGRFPGTREHPNESSEIKSSCIPEEIEGSTKMGNFASCVTPDMGKLSVKVVQPDGKVQEYRRSVVVAELMMEHPNHFVIHSSSLTNINKKSMLSAEIELESGRLYYLLPYDKFQGILAPETNEAPGNKPARAVNALQQLAQAKFEIQQKQSLENPMLTTRVPGKGEDFLMSADTGVGGGRRSSTGSNPNLRELYSTQHLMKTNSWKPKLETIREVVAVSRSKKQRVHNLDETTSEEESRSESAVASAVASPKASFKEAAVVPIMSSPPRVFTAPGSVGVAPPNQTRKIPRGEKNSKNPVSKKMGREQQQQPQPAKAQGTPQGYSELFPVVVQCPPRRMQAVN</sequence>
<evidence type="ECO:0000256" key="1">
    <source>
        <dbReference type="SAM" id="MobiDB-lite"/>
    </source>
</evidence>